<gene>
    <name evidence="1" type="ORF">AN484_17900</name>
</gene>
<evidence type="ECO:0000313" key="1">
    <source>
        <dbReference type="EMBL" id="OBQ42422.1"/>
    </source>
</evidence>
<accession>A0A1B7WZ97</accession>
<reference evidence="1 2" key="1">
    <citation type="submission" date="2015-09" db="EMBL/GenBank/DDBJ databases">
        <title>Aphanizomenon flos-aquae WA102.</title>
        <authorList>
            <person name="Driscoll C."/>
        </authorList>
    </citation>
    <scope>NUCLEOTIDE SEQUENCE [LARGE SCALE GENOMIC DNA]</scope>
    <source>
        <strain evidence="1">WA102</strain>
    </source>
</reference>
<dbReference type="AlphaFoldDB" id="A0A1B7WZ97"/>
<dbReference type="Proteomes" id="UP000092093">
    <property type="component" value="Unassembled WGS sequence"/>
</dbReference>
<sequence length="98" mass="10372">MILSALVQAGNECLFCRFGDGCGGNTDKAGSLTARGLQYVLSPKLVQILGFLAGGTGVSEVLVQMGRLRGNIAKNTKSLLHRDCNMFLPTKLGQILGF</sequence>
<proteinExistence type="predicted"/>
<comment type="caution">
    <text evidence="1">The sequence shown here is derived from an EMBL/GenBank/DDBJ whole genome shotgun (WGS) entry which is preliminary data.</text>
</comment>
<dbReference type="EMBL" id="LJOW01000106">
    <property type="protein sequence ID" value="OBQ42422.1"/>
    <property type="molecule type" value="Genomic_DNA"/>
</dbReference>
<organism evidence="1 2">
    <name type="scientific">Aphanizomenon flos-aquae WA102</name>
    <dbReference type="NCBI Taxonomy" id="1710896"/>
    <lineage>
        <taxon>Bacteria</taxon>
        <taxon>Bacillati</taxon>
        <taxon>Cyanobacteriota</taxon>
        <taxon>Cyanophyceae</taxon>
        <taxon>Nostocales</taxon>
        <taxon>Aphanizomenonaceae</taxon>
        <taxon>Aphanizomenon</taxon>
    </lineage>
</organism>
<protein>
    <submittedName>
        <fullName evidence="1">Uncharacterized protein</fullName>
    </submittedName>
</protein>
<name>A0A1B7WZ97_APHFL</name>
<evidence type="ECO:0000313" key="2">
    <source>
        <dbReference type="Proteomes" id="UP000092093"/>
    </source>
</evidence>